<proteinExistence type="predicted"/>
<sequence length="63" mass="7402">MSKKEFKFELKAMNGQDIDLIYTNNKEELGNFFEDIENNESIKSLLYFEHSVDKVKERVGVKA</sequence>
<gene>
    <name evidence="1" type="ORF">H0A76_08400</name>
</gene>
<dbReference type="EMBL" id="JACCHT010000002">
    <property type="protein sequence ID" value="NYT27900.1"/>
    <property type="molecule type" value="Genomic_DNA"/>
</dbReference>
<protein>
    <submittedName>
        <fullName evidence="1">Uncharacterized protein</fullName>
    </submittedName>
</protein>
<comment type="caution">
    <text evidence="1">The sequence shown here is derived from an EMBL/GenBank/DDBJ whole genome shotgun (WGS) entry which is preliminary data.</text>
</comment>
<evidence type="ECO:0000313" key="2">
    <source>
        <dbReference type="Proteomes" id="UP000568751"/>
    </source>
</evidence>
<reference evidence="1 2" key="1">
    <citation type="submission" date="2020-05" db="EMBL/GenBank/DDBJ databases">
        <title>Horizontal transmission and recombination maintain forever young bacterial symbiont genomes.</title>
        <authorList>
            <person name="Russell S.L."/>
            <person name="Pepper-Tunick E."/>
            <person name="Svedberg J."/>
            <person name="Byrne A."/>
            <person name="Ruelas Castillo J."/>
            <person name="Vollmers C."/>
            <person name="Beinart R.A."/>
            <person name="Corbett-Detig R."/>
        </authorList>
    </citation>
    <scope>NUCLEOTIDE SEQUENCE [LARGE SCALE GENOMIC DNA]</scope>
    <source>
        <strain evidence="1">455</strain>
    </source>
</reference>
<dbReference type="AlphaFoldDB" id="A0A853F6R0"/>
<evidence type="ECO:0000313" key="1">
    <source>
        <dbReference type="EMBL" id="NYT27900.1"/>
    </source>
</evidence>
<accession>A0A853F6R0</accession>
<dbReference type="Proteomes" id="UP000568751">
    <property type="component" value="Unassembled WGS sequence"/>
</dbReference>
<organism evidence="1 2">
    <name type="scientific">Candidatus Thiodubiliella endoseptemdiera</name>
    <dbReference type="NCBI Taxonomy" id="2738886"/>
    <lineage>
        <taxon>Bacteria</taxon>
        <taxon>Pseudomonadati</taxon>
        <taxon>Pseudomonadota</taxon>
        <taxon>Gammaproteobacteria</taxon>
        <taxon>Candidatus Pseudothioglobaceae</taxon>
        <taxon>Candidatus Thiodubiliella</taxon>
    </lineage>
</organism>
<name>A0A853F6R0_9GAMM</name>